<proteinExistence type="predicted"/>
<dbReference type="AlphaFoldDB" id="A0A7W9ND81"/>
<feature type="transmembrane region" description="Helical" evidence="1">
    <location>
        <begin position="140"/>
        <end position="162"/>
    </location>
</feature>
<feature type="transmembrane region" description="Helical" evidence="1">
    <location>
        <begin position="39"/>
        <end position="57"/>
    </location>
</feature>
<evidence type="ECO:0000313" key="2">
    <source>
        <dbReference type="EMBL" id="MBB5888982.1"/>
    </source>
</evidence>
<comment type="caution">
    <text evidence="2">The sequence shown here is derived from an EMBL/GenBank/DDBJ whole genome shotgun (WGS) entry which is preliminary data.</text>
</comment>
<feature type="transmembrane region" description="Helical" evidence="1">
    <location>
        <begin position="174"/>
        <end position="196"/>
    </location>
</feature>
<feature type="transmembrane region" description="Helical" evidence="1">
    <location>
        <begin position="232"/>
        <end position="252"/>
    </location>
</feature>
<reference evidence="2 3" key="1">
    <citation type="submission" date="2020-08" db="EMBL/GenBank/DDBJ databases">
        <title>Sequencing the genomes of 1000 actinobacteria strains.</title>
        <authorList>
            <person name="Klenk H.-P."/>
        </authorList>
    </citation>
    <scope>NUCLEOTIDE SEQUENCE [LARGE SCALE GENOMIC DNA]</scope>
    <source>
        <strain evidence="2 3">DSM 43851</strain>
    </source>
</reference>
<dbReference type="EMBL" id="JACHIR010000001">
    <property type="protein sequence ID" value="MBB5888982.1"/>
    <property type="molecule type" value="Genomic_DNA"/>
</dbReference>
<dbReference type="Proteomes" id="UP000585638">
    <property type="component" value="Unassembled WGS sequence"/>
</dbReference>
<keyword evidence="1" id="KW-1133">Transmembrane helix</keyword>
<name>A0A7W9ND81_9PSEU</name>
<feature type="transmembrane region" description="Helical" evidence="1">
    <location>
        <begin position="63"/>
        <end position="84"/>
    </location>
</feature>
<feature type="transmembrane region" description="Helical" evidence="1">
    <location>
        <begin position="96"/>
        <end position="120"/>
    </location>
</feature>
<keyword evidence="3" id="KW-1185">Reference proteome</keyword>
<protein>
    <submittedName>
        <fullName evidence="2">Uncharacterized protein</fullName>
    </submittedName>
</protein>
<accession>A0A7W9ND81</accession>
<feature type="transmembrane region" description="Helical" evidence="1">
    <location>
        <begin position="264"/>
        <end position="285"/>
    </location>
</feature>
<feature type="transmembrane region" description="Helical" evidence="1">
    <location>
        <begin position="331"/>
        <end position="351"/>
    </location>
</feature>
<keyword evidence="1" id="KW-0812">Transmembrane</keyword>
<dbReference type="RefSeq" id="WP_184857567.1">
    <property type="nucleotide sequence ID" value="NZ_BAAAWY010000013.1"/>
</dbReference>
<evidence type="ECO:0000313" key="3">
    <source>
        <dbReference type="Proteomes" id="UP000585638"/>
    </source>
</evidence>
<gene>
    <name evidence="2" type="ORF">BJ998_000178</name>
</gene>
<sequence length="357" mass="37336">MSSDVVEAEVASRPSVSAPDAMSPEALAEARRAQPRRGLLGLLFVIPASVLLAVGWGGPVHSLTVLGPLLTFALPVVAMIAFWWQDWPGSLLTGGWSGLGDTVIVAVGGVLLATVGQALVEGVDLQGIFAPAPGHPSLSETVPLAVGIFGAILQLTLVGECWPLRGFGRIGSGVAALVLCGVVGYALYSGLVTAGVVAGESYASWFAALGVWQMVWYVALRGWPFARIRRRGLRLATAHLSVVACGWVSYLFAEHVLGWEPGRIAEVSGAAIGSILVVAMLFEAWPAIRLTEVPGRSLVLVLVVVSTAVLSSVLPVVAGSLGVPERQALSWSTHATLNALSLAVILHVAVWRRWLAD</sequence>
<organism evidence="2 3">
    <name type="scientific">Kutzneria kofuensis</name>
    <dbReference type="NCBI Taxonomy" id="103725"/>
    <lineage>
        <taxon>Bacteria</taxon>
        <taxon>Bacillati</taxon>
        <taxon>Actinomycetota</taxon>
        <taxon>Actinomycetes</taxon>
        <taxon>Pseudonocardiales</taxon>
        <taxon>Pseudonocardiaceae</taxon>
        <taxon>Kutzneria</taxon>
    </lineage>
</organism>
<feature type="transmembrane region" description="Helical" evidence="1">
    <location>
        <begin position="297"/>
        <end position="319"/>
    </location>
</feature>
<keyword evidence="1" id="KW-0472">Membrane</keyword>
<evidence type="ECO:0000256" key="1">
    <source>
        <dbReference type="SAM" id="Phobius"/>
    </source>
</evidence>
<feature type="transmembrane region" description="Helical" evidence="1">
    <location>
        <begin position="202"/>
        <end position="220"/>
    </location>
</feature>